<feature type="region of interest" description="Disordered" evidence="1">
    <location>
        <begin position="86"/>
        <end position="125"/>
    </location>
</feature>
<evidence type="ECO:0000313" key="2">
    <source>
        <dbReference type="EMBL" id="GMH26872.1"/>
    </source>
</evidence>
<feature type="compositionally biased region" description="Low complexity" evidence="1">
    <location>
        <begin position="192"/>
        <end position="201"/>
    </location>
</feature>
<organism evidence="2 3">
    <name type="scientific">Nepenthes gracilis</name>
    <name type="common">Slender pitcher plant</name>
    <dbReference type="NCBI Taxonomy" id="150966"/>
    <lineage>
        <taxon>Eukaryota</taxon>
        <taxon>Viridiplantae</taxon>
        <taxon>Streptophyta</taxon>
        <taxon>Embryophyta</taxon>
        <taxon>Tracheophyta</taxon>
        <taxon>Spermatophyta</taxon>
        <taxon>Magnoliopsida</taxon>
        <taxon>eudicotyledons</taxon>
        <taxon>Gunneridae</taxon>
        <taxon>Pentapetalae</taxon>
        <taxon>Caryophyllales</taxon>
        <taxon>Nepenthaceae</taxon>
        <taxon>Nepenthes</taxon>
    </lineage>
</organism>
<sequence>MESPSSLRLALSPSKSVRRRSSASNSPEFEFWMARNPSIPPPRLLSADELFSGGVLLPLHLLNHHNNSNSEADISLDSVVTTGEETNSVIPNSESGLLEPDPGPTPTLESSARITTESAASATASVLTTSKRWTDIFRKKLNESGEEREGKKEKKRERKNGGSGSNSAELNINIWPFARSKSAGNNSSRPRTAVTAAVTAANRKVSSAPCSRSNSSGESKSRKWASSPGRSGVHLGRSSPVWQARRVGSSSRNFDALARNAEKHINKEVLETRRIKLAKGSSLPRAAEGTGGGGGGGGRVLNMNVPMCKGYRNHLNFNSDDNGGDAADAGDQRGSAGRKHGGGGGGDGGRGGDSRPIGGGGNIFNLRSLFTKKVQVL</sequence>
<feature type="compositionally biased region" description="Gly residues" evidence="1">
    <location>
        <begin position="342"/>
        <end position="362"/>
    </location>
</feature>
<feature type="compositionally biased region" description="Low complexity" evidence="1">
    <location>
        <begin position="110"/>
        <end position="125"/>
    </location>
</feature>
<evidence type="ECO:0000256" key="1">
    <source>
        <dbReference type="SAM" id="MobiDB-lite"/>
    </source>
</evidence>
<accession>A0AAD3TCK3</accession>
<evidence type="ECO:0000313" key="3">
    <source>
        <dbReference type="Proteomes" id="UP001279734"/>
    </source>
</evidence>
<feature type="region of interest" description="Disordered" evidence="1">
    <location>
        <begin position="1"/>
        <end position="29"/>
    </location>
</feature>
<feature type="region of interest" description="Disordered" evidence="1">
    <location>
        <begin position="143"/>
        <end position="242"/>
    </location>
</feature>
<comment type="caution">
    <text evidence="2">The sequence shown here is derived from an EMBL/GenBank/DDBJ whole genome shotgun (WGS) entry which is preliminary data.</text>
</comment>
<protein>
    <submittedName>
        <fullName evidence="2">Uncharacterized protein</fullName>
    </submittedName>
</protein>
<dbReference type="AlphaFoldDB" id="A0AAD3TCK3"/>
<dbReference type="Proteomes" id="UP001279734">
    <property type="component" value="Unassembled WGS sequence"/>
</dbReference>
<name>A0AAD3TCK3_NEPGR</name>
<feature type="compositionally biased region" description="Low complexity" evidence="1">
    <location>
        <begin position="322"/>
        <end position="335"/>
    </location>
</feature>
<feature type="region of interest" description="Disordered" evidence="1">
    <location>
        <begin position="322"/>
        <end position="362"/>
    </location>
</feature>
<proteinExistence type="predicted"/>
<keyword evidence="3" id="KW-1185">Reference proteome</keyword>
<feature type="compositionally biased region" description="Polar residues" evidence="1">
    <location>
        <begin position="86"/>
        <end position="95"/>
    </location>
</feature>
<feature type="compositionally biased region" description="Basic and acidic residues" evidence="1">
    <location>
        <begin position="143"/>
        <end position="152"/>
    </location>
</feature>
<reference evidence="2" key="1">
    <citation type="submission" date="2023-05" db="EMBL/GenBank/DDBJ databases">
        <title>Nepenthes gracilis genome sequencing.</title>
        <authorList>
            <person name="Fukushima K."/>
        </authorList>
    </citation>
    <scope>NUCLEOTIDE SEQUENCE</scope>
    <source>
        <strain evidence="2">SING2019-196</strain>
    </source>
</reference>
<dbReference type="PANTHER" id="PTHR35132:SF1">
    <property type="entry name" value="SERINE_ARGININE REPETITIVE MATRIX-LIKE PROTEIN"/>
    <property type="match status" value="1"/>
</dbReference>
<feature type="compositionally biased region" description="Low complexity" evidence="1">
    <location>
        <begin position="1"/>
        <end position="15"/>
    </location>
</feature>
<dbReference type="EMBL" id="BSYO01000032">
    <property type="protein sequence ID" value="GMH26872.1"/>
    <property type="molecule type" value="Genomic_DNA"/>
</dbReference>
<gene>
    <name evidence="2" type="ORF">Nepgr_028715</name>
</gene>
<dbReference type="PANTHER" id="PTHR35132">
    <property type="entry name" value="SERINE/ARGININE REPETITIVE MATRIX-LIKE PROTEIN"/>
    <property type="match status" value="1"/>
</dbReference>